<dbReference type="PROSITE" id="PS50071">
    <property type="entry name" value="HOMEOBOX_2"/>
    <property type="match status" value="1"/>
</dbReference>
<evidence type="ECO:0000256" key="1">
    <source>
        <dbReference type="ARBA" id="ARBA00023125"/>
    </source>
</evidence>
<reference evidence="8" key="1">
    <citation type="journal article" date="2013" name="Genome Biol. Evol.">
        <title>Punctuated emergences of genetic and phenotypic innovations in eumetazoan, bilaterian, euteleostome, and hominidae ancestors.</title>
        <authorList>
            <person name="Wenger Y."/>
            <person name="Galliot B."/>
        </authorList>
    </citation>
    <scope>NUCLEOTIDE SEQUENCE</scope>
    <source>
        <tissue evidence="8">Whole animals</tissue>
    </source>
</reference>
<dbReference type="InterPro" id="IPR017970">
    <property type="entry name" value="Homeobox_CS"/>
</dbReference>
<dbReference type="PANTHER" id="PTHR24327">
    <property type="entry name" value="HOMEOBOX PROTEIN"/>
    <property type="match status" value="1"/>
</dbReference>
<protein>
    <submittedName>
        <fullName evidence="8">Homeobox protein DLX-1</fullName>
    </submittedName>
</protein>
<dbReference type="GO" id="GO:0005634">
    <property type="term" value="C:nucleus"/>
    <property type="evidence" value="ECO:0007669"/>
    <property type="project" value="UniProtKB-SubCell"/>
</dbReference>
<dbReference type="GO" id="GO:0000978">
    <property type="term" value="F:RNA polymerase II cis-regulatory region sequence-specific DNA binding"/>
    <property type="evidence" value="ECO:0007669"/>
    <property type="project" value="TreeGrafter"/>
</dbReference>
<keyword evidence="2 4" id="KW-0371">Homeobox</keyword>
<dbReference type="PRINTS" id="PR00024">
    <property type="entry name" value="HOMEOBOX"/>
</dbReference>
<dbReference type="PANTHER" id="PTHR24327:SF41">
    <property type="entry name" value="BRAIN-SPECIFIC HOMEOBOX PROTEIN"/>
    <property type="match status" value="1"/>
</dbReference>
<keyword evidence="1 4" id="KW-0238">DNA-binding</keyword>
<feature type="region of interest" description="Disordered" evidence="6">
    <location>
        <begin position="130"/>
        <end position="173"/>
    </location>
</feature>
<feature type="DNA-binding region" description="Homeobox" evidence="4">
    <location>
        <begin position="171"/>
        <end position="230"/>
    </location>
</feature>
<dbReference type="InterPro" id="IPR001356">
    <property type="entry name" value="HD"/>
</dbReference>
<dbReference type="Pfam" id="PF00046">
    <property type="entry name" value="Homeodomain"/>
    <property type="match status" value="1"/>
</dbReference>
<dbReference type="SUPFAM" id="SSF46689">
    <property type="entry name" value="Homeodomain-like"/>
    <property type="match status" value="1"/>
</dbReference>
<feature type="compositionally biased region" description="Polar residues" evidence="6">
    <location>
        <begin position="130"/>
        <end position="147"/>
    </location>
</feature>
<evidence type="ECO:0000256" key="6">
    <source>
        <dbReference type="SAM" id="MobiDB-lite"/>
    </source>
</evidence>
<dbReference type="InterPro" id="IPR000047">
    <property type="entry name" value="HTH_motif"/>
</dbReference>
<dbReference type="EMBL" id="HAAD01004448">
    <property type="protein sequence ID" value="CDG70680.1"/>
    <property type="molecule type" value="mRNA"/>
</dbReference>
<dbReference type="InterPro" id="IPR050460">
    <property type="entry name" value="Distal-less_Homeobox_TF"/>
</dbReference>
<keyword evidence="3 4" id="KW-0539">Nucleus</keyword>
<gene>
    <name evidence="8" type="primary">DLX1</name>
</gene>
<accession>T2MFK2</accession>
<dbReference type="Gene3D" id="1.10.10.60">
    <property type="entry name" value="Homeodomain-like"/>
    <property type="match status" value="1"/>
</dbReference>
<evidence type="ECO:0000256" key="3">
    <source>
        <dbReference type="ARBA" id="ARBA00023242"/>
    </source>
</evidence>
<dbReference type="GO" id="GO:0000981">
    <property type="term" value="F:DNA-binding transcription factor activity, RNA polymerase II-specific"/>
    <property type="evidence" value="ECO:0007669"/>
    <property type="project" value="InterPro"/>
</dbReference>
<dbReference type="InterPro" id="IPR020479">
    <property type="entry name" value="HD_metazoa"/>
</dbReference>
<name>T2MFK2_HYDVU</name>
<dbReference type="PROSITE" id="PS00027">
    <property type="entry name" value="HOMEOBOX_1"/>
    <property type="match status" value="1"/>
</dbReference>
<evidence type="ECO:0000259" key="7">
    <source>
        <dbReference type="PROSITE" id="PS50071"/>
    </source>
</evidence>
<dbReference type="InterPro" id="IPR009057">
    <property type="entry name" value="Homeodomain-like_sf"/>
</dbReference>
<proteinExistence type="evidence at transcript level"/>
<evidence type="ECO:0000256" key="2">
    <source>
        <dbReference type="ARBA" id="ARBA00023155"/>
    </source>
</evidence>
<dbReference type="AlphaFoldDB" id="T2MFK2"/>
<evidence type="ECO:0000256" key="5">
    <source>
        <dbReference type="RuleBase" id="RU000682"/>
    </source>
</evidence>
<dbReference type="OrthoDB" id="6159439at2759"/>
<dbReference type="SMART" id="SM00389">
    <property type="entry name" value="HOX"/>
    <property type="match status" value="1"/>
</dbReference>
<feature type="non-terminal residue" evidence="8">
    <location>
        <position position="1"/>
    </location>
</feature>
<evidence type="ECO:0000313" key="8">
    <source>
        <dbReference type="EMBL" id="CDG70680.1"/>
    </source>
</evidence>
<organism evidence="8">
    <name type="scientific">Hydra vulgaris</name>
    <name type="common">Hydra</name>
    <name type="synonym">Hydra attenuata</name>
    <dbReference type="NCBI Taxonomy" id="6087"/>
    <lineage>
        <taxon>Eukaryota</taxon>
        <taxon>Metazoa</taxon>
        <taxon>Cnidaria</taxon>
        <taxon>Hydrozoa</taxon>
        <taxon>Hydroidolina</taxon>
        <taxon>Anthoathecata</taxon>
        <taxon>Aplanulata</taxon>
        <taxon>Hydridae</taxon>
        <taxon>Hydra</taxon>
    </lineage>
</organism>
<comment type="subcellular location">
    <subcellularLocation>
        <location evidence="4 5">Nucleus</location>
    </subcellularLocation>
</comment>
<feature type="domain" description="Homeobox" evidence="7">
    <location>
        <begin position="169"/>
        <end position="229"/>
    </location>
</feature>
<evidence type="ECO:0000256" key="4">
    <source>
        <dbReference type="PROSITE-ProRule" id="PRU00108"/>
    </source>
</evidence>
<dbReference type="CDD" id="cd00086">
    <property type="entry name" value="homeodomain"/>
    <property type="match status" value="1"/>
</dbReference>
<sequence length="327" mass="37266">MAKEDNTNHQLQTTKIAEVISEMIESTIKDKYPFPDMNFPIKSTENYRDSYSINYNDMNIKNVVPPLDNNKVETEGKYNSSGLQYPFSRIPTAQKQYTGIDSFSASPYNTFSKDHTPTSNFASNLTSINPSLSNMPNNLEKSSISSYDKNDSEGEDDDEDLTGKTKGSKLPRKPRTIFTSHQLRELNRSFERTHYLSLPERAELAHGLGLTQTQIKIWFQNKRSKFKKIIKANGGQMTPTPNLSQTGNLNTWSDYSKPYSNHVAPHLSSFSNNSHSPAPFSPDSWYYRMNGGYGTHESMFPYTQVSGDMRPLEMRSNITRPNFSFHM</sequence>
<dbReference type="PRINTS" id="PR00031">
    <property type="entry name" value="HTHREPRESSR"/>
</dbReference>